<evidence type="ECO:0000313" key="2">
    <source>
        <dbReference type="RefSeq" id="XP_022956675.1"/>
    </source>
</evidence>
<dbReference type="InterPro" id="IPR053198">
    <property type="entry name" value="Gynoecium_Dev_Regulator"/>
</dbReference>
<accession>A0A6J1GYF3</accession>
<dbReference type="PANTHER" id="PTHR31066">
    <property type="entry name" value="OS05G0427100 PROTEIN-RELATED"/>
    <property type="match status" value="1"/>
</dbReference>
<keyword evidence="1" id="KW-1185">Reference proteome</keyword>
<dbReference type="GeneID" id="111458328"/>
<proteinExistence type="predicted"/>
<gene>
    <name evidence="2" type="primary">LOC111458328</name>
</gene>
<reference evidence="2" key="1">
    <citation type="submission" date="2025-08" db="UniProtKB">
        <authorList>
            <consortium name="RefSeq"/>
        </authorList>
    </citation>
    <scope>IDENTIFICATION</scope>
    <source>
        <tissue evidence="2">Young leaves</tissue>
    </source>
</reference>
<protein>
    <submittedName>
        <fullName evidence="2">Uncharacterized protein LOC111458328 isoform X3</fullName>
    </submittedName>
</protein>
<dbReference type="PANTHER" id="PTHR31066:SF10">
    <property type="entry name" value="OCTICOSAPEPTIDE_PHOX_BEM1P FAMILY PROTEIN"/>
    <property type="match status" value="1"/>
</dbReference>
<dbReference type="Proteomes" id="UP000504609">
    <property type="component" value="Unplaced"/>
</dbReference>
<sequence length="138" mass="15382">MVGASHSPGGVAARSDRTATIKFLCSYGGRILPRYPDGKLRYLGGVTRVLAVDRSIPFSGSKRPSHWIKQNLKTQGATAAILPLDVHAKKICHSRNQRSTRSVCSVFCTESFIRNHRLEEKSMSGQQGQWLKMHWGPY</sequence>
<name>A0A6J1GYF3_CUCMO</name>
<dbReference type="AlphaFoldDB" id="A0A6J1GYF3"/>
<dbReference type="RefSeq" id="XP_022956675.1">
    <property type="nucleotide sequence ID" value="XM_023100907.1"/>
</dbReference>
<organism evidence="1 2">
    <name type="scientific">Cucurbita moschata</name>
    <name type="common">Winter crookneck squash</name>
    <name type="synonym">Cucurbita pepo var. moschata</name>
    <dbReference type="NCBI Taxonomy" id="3662"/>
    <lineage>
        <taxon>Eukaryota</taxon>
        <taxon>Viridiplantae</taxon>
        <taxon>Streptophyta</taxon>
        <taxon>Embryophyta</taxon>
        <taxon>Tracheophyta</taxon>
        <taxon>Spermatophyta</taxon>
        <taxon>Magnoliopsida</taxon>
        <taxon>eudicotyledons</taxon>
        <taxon>Gunneridae</taxon>
        <taxon>Pentapetalae</taxon>
        <taxon>rosids</taxon>
        <taxon>fabids</taxon>
        <taxon>Cucurbitales</taxon>
        <taxon>Cucurbitaceae</taxon>
        <taxon>Cucurbiteae</taxon>
        <taxon>Cucurbita</taxon>
    </lineage>
</organism>
<evidence type="ECO:0000313" key="1">
    <source>
        <dbReference type="Proteomes" id="UP000504609"/>
    </source>
</evidence>